<dbReference type="AlphaFoldDB" id="C1MRM1"/>
<evidence type="ECO:0000313" key="8">
    <source>
        <dbReference type="EMBL" id="EEH56987.1"/>
    </source>
</evidence>
<comment type="subcellular location">
    <subcellularLocation>
        <location evidence="1 6">Nucleus</location>
    </subcellularLocation>
</comment>
<evidence type="ECO:0000256" key="5">
    <source>
        <dbReference type="ARBA" id="ARBA00023242"/>
    </source>
</evidence>
<dbReference type="GO" id="GO:0016592">
    <property type="term" value="C:mediator complex"/>
    <property type="evidence" value="ECO:0007669"/>
    <property type="project" value="InterPro"/>
</dbReference>
<sequence>MAATPVGKAVEDVLAVVTRAEAILASGPPSEDALVDEIDALVKALPRLREAAKETTAKDDVSATFPIGVLQHVDEGKDPVRFVVDGLLAVGEANDACKGKVNVFDAFHRALEEEMSKPRTPPGGEDASAKEEEPAPSPKRAKRSPKKK</sequence>
<keyword evidence="6" id="KW-0010">Activator</keyword>
<evidence type="ECO:0000256" key="3">
    <source>
        <dbReference type="ARBA" id="ARBA00023015"/>
    </source>
</evidence>
<evidence type="ECO:0000256" key="1">
    <source>
        <dbReference type="ARBA" id="ARBA00004123"/>
    </source>
</evidence>
<dbReference type="Proteomes" id="UP000001876">
    <property type="component" value="Unassembled WGS sequence"/>
</dbReference>
<proteinExistence type="inferred from homology"/>
<evidence type="ECO:0000256" key="7">
    <source>
        <dbReference type="SAM" id="MobiDB-lite"/>
    </source>
</evidence>
<dbReference type="GO" id="GO:0003712">
    <property type="term" value="F:transcription coregulator activity"/>
    <property type="evidence" value="ECO:0007669"/>
    <property type="project" value="InterPro"/>
</dbReference>
<feature type="compositionally biased region" description="Basic residues" evidence="7">
    <location>
        <begin position="139"/>
        <end position="148"/>
    </location>
</feature>
<protein>
    <recommendedName>
        <fullName evidence="6">Mediator of RNA polymerase II transcription subunit 10</fullName>
    </recommendedName>
    <alternativeName>
        <fullName evidence="6">Mediator complex subunit 10</fullName>
    </alternativeName>
</protein>
<dbReference type="OMA" id="WELHQLE"/>
<evidence type="ECO:0000313" key="9">
    <source>
        <dbReference type="Proteomes" id="UP000001876"/>
    </source>
</evidence>
<evidence type="ECO:0000256" key="6">
    <source>
        <dbReference type="RuleBase" id="RU364146"/>
    </source>
</evidence>
<dbReference type="EMBL" id="GG663739">
    <property type="protein sequence ID" value="EEH56987.1"/>
    <property type="molecule type" value="Genomic_DNA"/>
</dbReference>
<comment type="function">
    <text evidence="6">Component of the Mediator complex, a coactivator involved in the regulated transcription of nearly all RNA polymerase II-dependent genes. Mediator functions as a bridge to convey information from gene-specific regulatory proteins to the basal RNA polymerase II transcription machinery. Mediator is recruited to promoters by direct interactions with regulatory proteins and serves as a scaffold for the assembly of a functional preinitiation complex with RNA polymerase II and the general transcription factors.</text>
</comment>
<dbReference type="Pfam" id="PF09748">
    <property type="entry name" value="Med10"/>
    <property type="match status" value="1"/>
</dbReference>
<keyword evidence="9" id="KW-1185">Reference proteome</keyword>
<dbReference type="GeneID" id="9684338"/>
<dbReference type="GO" id="GO:0006357">
    <property type="term" value="P:regulation of transcription by RNA polymerase II"/>
    <property type="evidence" value="ECO:0007669"/>
    <property type="project" value="InterPro"/>
</dbReference>
<dbReference type="OrthoDB" id="337270at2759"/>
<accession>C1MRM1</accession>
<keyword evidence="3 6" id="KW-0805">Transcription regulation</keyword>
<comment type="similarity">
    <text evidence="2 6">Belongs to the Mediator complex subunit 10 family.</text>
</comment>
<keyword evidence="4 6" id="KW-0804">Transcription</keyword>
<name>C1MRM1_MICPC</name>
<organism evidence="9">
    <name type="scientific">Micromonas pusilla (strain CCMP1545)</name>
    <name type="common">Picoplanktonic green alga</name>
    <dbReference type="NCBI Taxonomy" id="564608"/>
    <lineage>
        <taxon>Eukaryota</taxon>
        <taxon>Viridiplantae</taxon>
        <taxon>Chlorophyta</taxon>
        <taxon>Mamiellophyceae</taxon>
        <taxon>Mamiellales</taxon>
        <taxon>Mamiellaceae</taxon>
        <taxon>Micromonas</taxon>
    </lineage>
</organism>
<reference evidence="8 9" key="1">
    <citation type="journal article" date="2009" name="Science">
        <title>Green evolution and dynamic adaptations revealed by genomes of the marine picoeukaryotes Micromonas.</title>
        <authorList>
            <person name="Worden A.Z."/>
            <person name="Lee J.H."/>
            <person name="Mock T."/>
            <person name="Rouze P."/>
            <person name="Simmons M.P."/>
            <person name="Aerts A.L."/>
            <person name="Allen A.E."/>
            <person name="Cuvelier M.L."/>
            <person name="Derelle E."/>
            <person name="Everett M.V."/>
            <person name="Foulon E."/>
            <person name="Grimwood J."/>
            <person name="Gundlach H."/>
            <person name="Henrissat B."/>
            <person name="Napoli C."/>
            <person name="McDonald S.M."/>
            <person name="Parker M.S."/>
            <person name="Rombauts S."/>
            <person name="Salamov A."/>
            <person name="Von Dassow P."/>
            <person name="Badger J.H."/>
            <person name="Coutinho P.M."/>
            <person name="Demir E."/>
            <person name="Dubchak I."/>
            <person name="Gentemann C."/>
            <person name="Eikrem W."/>
            <person name="Gready J.E."/>
            <person name="John U."/>
            <person name="Lanier W."/>
            <person name="Lindquist E.A."/>
            <person name="Lucas S."/>
            <person name="Mayer K.F."/>
            <person name="Moreau H."/>
            <person name="Not F."/>
            <person name="Otillar R."/>
            <person name="Panaud O."/>
            <person name="Pangilinan J."/>
            <person name="Paulsen I."/>
            <person name="Piegu B."/>
            <person name="Poliakov A."/>
            <person name="Robbens S."/>
            <person name="Schmutz J."/>
            <person name="Toulza E."/>
            <person name="Wyss T."/>
            <person name="Zelensky A."/>
            <person name="Zhou K."/>
            <person name="Armbrust E.V."/>
            <person name="Bhattacharya D."/>
            <person name="Goodenough U.W."/>
            <person name="Van de Peer Y."/>
            <person name="Grigoriev I.V."/>
        </authorList>
    </citation>
    <scope>NUCLEOTIDE SEQUENCE [LARGE SCALE GENOMIC DNA]</scope>
    <source>
        <strain evidence="8 9">CCMP1545</strain>
    </source>
</reference>
<comment type="subunit">
    <text evidence="6">Component of the Mediator complex.</text>
</comment>
<gene>
    <name evidence="6" type="primary">MED10</name>
    <name evidence="8" type="ORF">MICPUCDRAFT_68232</name>
</gene>
<feature type="region of interest" description="Disordered" evidence="7">
    <location>
        <begin position="112"/>
        <end position="148"/>
    </location>
</feature>
<dbReference type="RefSeq" id="XP_003058532.1">
    <property type="nucleotide sequence ID" value="XM_003058486.1"/>
</dbReference>
<evidence type="ECO:0000256" key="4">
    <source>
        <dbReference type="ARBA" id="ARBA00023163"/>
    </source>
</evidence>
<keyword evidence="5 6" id="KW-0539">Nucleus</keyword>
<evidence type="ECO:0000256" key="2">
    <source>
        <dbReference type="ARBA" id="ARBA00005389"/>
    </source>
</evidence>
<dbReference type="KEGG" id="mpp:MICPUCDRAFT_68232"/>
<dbReference type="InterPro" id="IPR019145">
    <property type="entry name" value="Mediator_Med10"/>
</dbReference>